<keyword evidence="3" id="KW-0815">Transposition</keyword>
<keyword evidence="5" id="KW-0233">DNA recombination</keyword>
<dbReference type="RefSeq" id="WP_380806086.1">
    <property type="nucleotide sequence ID" value="NZ_JBHSFZ010000056.1"/>
</dbReference>
<keyword evidence="9" id="KW-1185">Reference proteome</keyword>
<name>A0ABV9F223_9SPHN</name>
<evidence type="ECO:0000256" key="4">
    <source>
        <dbReference type="ARBA" id="ARBA00023125"/>
    </source>
</evidence>
<dbReference type="EMBL" id="JBHSFZ010000056">
    <property type="protein sequence ID" value="MFC4595647.1"/>
    <property type="molecule type" value="Genomic_DNA"/>
</dbReference>
<organism evidence="8 9">
    <name type="scientific">Sphingobium tyrosinilyticum</name>
    <dbReference type="NCBI Taxonomy" id="2715436"/>
    <lineage>
        <taxon>Bacteria</taxon>
        <taxon>Pseudomonadati</taxon>
        <taxon>Pseudomonadota</taxon>
        <taxon>Alphaproteobacteria</taxon>
        <taxon>Sphingomonadales</taxon>
        <taxon>Sphingomonadaceae</taxon>
        <taxon>Sphingobium</taxon>
    </lineage>
</organism>
<evidence type="ECO:0000256" key="3">
    <source>
        <dbReference type="ARBA" id="ARBA00022578"/>
    </source>
</evidence>
<evidence type="ECO:0000256" key="2">
    <source>
        <dbReference type="ARBA" id="ARBA00010075"/>
    </source>
</evidence>
<dbReference type="Proteomes" id="UP001595957">
    <property type="component" value="Unassembled WGS sequence"/>
</dbReference>
<dbReference type="NCBIfam" id="NF033581">
    <property type="entry name" value="transpos_IS5_4"/>
    <property type="match status" value="1"/>
</dbReference>
<sequence length="242" mass="27064">MKLAEALDDRASFRRFCGFAANEATPERTAFVRFRRLLVAHALDRTLFETVTMQLKAKAVTVKTGTLVDATIIAYASEDDVDARWVKHKGKRAVHGFKAHVGADADTALVEEVSITSANINDGKAGPDALPDNPGEVFADSAYRGNYFRDAVRVRTKGGIPRIVATGMWGRDEAETLRKLHEWNQPIHRVRGRIEKIFGTWKRCYGLRRMRWRGLAKAAVQVHLTAIAYNLKRTMNILSVSA</sequence>
<dbReference type="PANTHER" id="PTHR35604:SF2">
    <property type="entry name" value="TRANSPOSASE INSH FOR INSERTION SEQUENCE ELEMENT IS5A-RELATED"/>
    <property type="match status" value="1"/>
</dbReference>
<dbReference type="InterPro" id="IPR002559">
    <property type="entry name" value="Transposase_11"/>
</dbReference>
<evidence type="ECO:0000259" key="6">
    <source>
        <dbReference type="Pfam" id="PF01609"/>
    </source>
</evidence>
<dbReference type="InterPro" id="IPR047959">
    <property type="entry name" value="Transpos_IS5"/>
</dbReference>
<evidence type="ECO:0000259" key="7">
    <source>
        <dbReference type="Pfam" id="PF05598"/>
    </source>
</evidence>
<proteinExistence type="inferred from homology"/>
<dbReference type="InterPro" id="IPR008490">
    <property type="entry name" value="Transposase_InsH_N"/>
</dbReference>
<evidence type="ECO:0000313" key="9">
    <source>
        <dbReference type="Proteomes" id="UP001595957"/>
    </source>
</evidence>
<comment type="function">
    <text evidence="1">Involved in the transposition of the insertion sequence IS5.</text>
</comment>
<evidence type="ECO:0000256" key="5">
    <source>
        <dbReference type="ARBA" id="ARBA00023172"/>
    </source>
</evidence>
<dbReference type="PANTHER" id="PTHR35604">
    <property type="entry name" value="TRANSPOSASE INSH FOR INSERTION SEQUENCE ELEMENT IS5A-RELATED"/>
    <property type="match status" value="1"/>
</dbReference>
<dbReference type="Pfam" id="PF05598">
    <property type="entry name" value="DUF772"/>
    <property type="match status" value="1"/>
</dbReference>
<gene>
    <name evidence="8" type="ORF">ACFO3E_15890</name>
</gene>
<evidence type="ECO:0000313" key="8">
    <source>
        <dbReference type="EMBL" id="MFC4595647.1"/>
    </source>
</evidence>
<evidence type="ECO:0000256" key="1">
    <source>
        <dbReference type="ARBA" id="ARBA00003544"/>
    </source>
</evidence>
<feature type="domain" description="Transposase InsH N-terminal" evidence="7">
    <location>
        <begin position="2"/>
        <end position="36"/>
    </location>
</feature>
<comment type="similarity">
    <text evidence="2">Belongs to the transposase 11 family.</text>
</comment>
<keyword evidence="4" id="KW-0238">DNA-binding</keyword>
<reference evidence="9" key="1">
    <citation type="journal article" date="2019" name="Int. J. Syst. Evol. Microbiol.">
        <title>The Global Catalogue of Microorganisms (GCM) 10K type strain sequencing project: providing services to taxonomists for standard genome sequencing and annotation.</title>
        <authorList>
            <consortium name="The Broad Institute Genomics Platform"/>
            <consortium name="The Broad Institute Genome Sequencing Center for Infectious Disease"/>
            <person name="Wu L."/>
            <person name="Ma J."/>
        </authorList>
    </citation>
    <scope>NUCLEOTIDE SEQUENCE [LARGE SCALE GENOMIC DNA]</scope>
    <source>
        <strain evidence="9">NBRC 103632</strain>
    </source>
</reference>
<feature type="domain" description="Transposase IS4-like" evidence="6">
    <location>
        <begin position="63"/>
        <end position="231"/>
    </location>
</feature>
<protein>
    <submittedName>
        <fullName evidence="8">IS5 family transposase</fullName>
    </submittedName>
</protein>
<dbReference type="Pfam" id="PF01609">
    <property type="entry name" value="DDE_Tnp_1"/>
    <property type="match status" value="1"/>
</dbReference>
<accession>A0ABV9F223</accession>
<comment type="caution">
    <text evidence="8">The sequence shown here is derived from an EMBL/GenBank/DDBJ whole genome shotgun (WGS) entry which is preliminary data.</text>
</comment>